<feature type="domain" description="F-box" evidence="1">
    <location>
        <begin position="1"/>
        <end position="49"/>
    </location>
</feature>
<name>A0A6D2HJ63_9BRAS</name>
<dbReference type="InterPro" id="IPR032675">
    <property type="entry name" value="LRR_dom_sf"/>
</dbReference>
<dbReference type="Pfam" id="PF24758">
    <property type="entry name" value="LRR_At5g56370"/>
    <property type="match status" value="1"/>
</dbReference>
<dbReference type="InterPro" id="IPR055411">
    <property type="entry name" value="LRR_FXL15/At3g58940/PEG3-like"/>
</dbReference>
<dbReference type="InterPro" id="IPR036047">
    <property type="entry name" value="F-box-like_dom_sf"/>
</dbReference>
<keyword evidence="3" id="KW-1185">Reference proteome</keyword>
<dbReference type="Pfam" id="PF00646">
    <property type="entry name" value="F-box"/>
    <property type="match status" value="1"/>
</dbReference>
<evidence type="ECO:0000313" key="3">
    <source>
        <dbReference type="Proteomes" id="UP000467841"/>
    </source>
</evidence>
<gene>
    <name evidence="2" type="ORF">MERR_LOCUS2041</name>
</gene>
<accession>A0A6D2HJ63</accession>
<comment type="caution">
    <text evidence="2">The sequence shown here is derived from an EMBL/GenBank/DDBJ whole genome shotgun (WGS) entry which is preliminary data.</text>
</comment>
<organism evidence="2 3">
    <name type="scientific">Microthlaspi erraticum</name>
    <dbReference type="NCBI Taxonomy" id="1685480"/>
    <lineage>
        <taxon>Eukaryota</taxon>
        <taxon>Viridiplantae</taxon>
        <taxon>Streptophyta</taxon>
        <taxon>Embryophyta</taxon>
        <taxon>Tracheophyta</taxon>
        <taxon>Spermatophyta</taxon>
        <taxon>Magnoliopsida</taxon>
        <taxon>eudicotyledons</taxon>
        <taxon>Gunneridae</taxon>
        <taxon>Pentapetalae</taxon>
        <taxon>rosids</taxon>
        <taxon>malvids</taxon>
        <taxon>Brassicales</taxon>
        <taxon>Brassicaceae</taxon>
        <taxon>Coluteocarpeae</taxon>
        <taxon>Microthlaspi</taxon>
    </lineage>
</organism>
<dbReference type="PANTHER" id="PTHR31900:SF33">
    <property type="entry name" value="PROTEIN WITH RNI-LIKE_FBD-LIKE DOMAIN"/>
    <property type="match status" value="1"/>
</dbReference>
<sequence>MDRISELPDSLVTQVLSHLPTKVSVKTSILSKRWESVWRRVPGLDFRFFYFRKEEALESFVNKFLEFNKESQMQTFKFQNEKCNDDRLEEWIETAVARGVQHLSVQIEEIEDIEEVDPPYVTQEIYRRNTLVSLYLIGVGIETPDCAVSLPRLKVMHIEDVQHDDDLLIVENIISGCPVLEVLAIIRTTESESLSAVKSLRVRSQTLRSFKILFENWFGGMHYAVEIDAPSLEYMSFREDNSGVIVVKNLTSLYAIHIDTEFNLGFANYDGNPLGPKDSSKIKTIHDFLEGISGVRHVHLSVYY</sequence>
<dbReference type="InterPro" id="IPR001810">
    <property type="entry name" value="F-box_dom"/>
</dbReference>
<dbReference type="AlphaFoldDB" id="A0A6D2HJ63"/>
<dbReference type="SUPFAM" id="SSF52047">
    <property type="entry name" value="RNI-like"/>
    <property type="match status" value="1"/>
</dbReference>
<evidence type="ECO:0000313" key="2">
    <source>
        <dbReference type="EMBL" id="CAA7014806.1"/>
    </source>
</evidence>
<proteinExistence type="predicted"/>
<dbReference type="Proteomes" id="UP000467841">
    <property type="component" value="Unassembled WGS sequence"/>
</dbReference>
<dbReference type="InterPro" id="IPR053781">
    <property type="entry name" value="F-box_AtFBL13-like"/>
</dbReference>
<dbReference type="CDD" id="cd22160">
    <property type="entry name" value="F-box_AtFBL13-like"/>
    <property type="match status" value="1"/>
</dbReference>
<dbReference type="InterPro" id="IPR050232">
    <property type="entry name" value="FBL13/AtMIF1-like"/>
</dbReference>
<protein>
    <recommendedName>
        <fullName evidence="1">F-box domain-containing protein</fullName>
    </recommendedName>
</protein>
<dbReference type="SMART" id="SM00256">
    <property type="entry name" value="FBOX"/>
    <property type="match status" value="1"/>
</dbReference>
<dbReference type="SUPFAM" id="SSF81383">
    <property type="entry name" value="F-box domain"/>
    <property type="match status" value="1"/>
</dbReference>
<dbReference type="EMBL" id="CACVBM020000122">
    <property type="protein sequence ID" value="CAA7014806.1"/>
    <property type="molecule type" value="Genomic_DNA"/>
</dbReference>
<dbReference type="PANTHER" id="PTHR31900">
    <property type="entry name" value="F-BOX/RNI SUPERFAMILY PROTEIN-RELATED"/>
    <property type="match status" value="1"/>
</dbReference>
<reference evidence="2" key="1">
    <citation type="submission" date="2020-01" db="EMBL/GenBank/DDBJ databases">
        <authorList>
            <person name="Mishra B."/>
        </authorList>
    </citation>
    <scope>NUCLEOTIDE SEQUENCE [LARGE SCALE GENOMIC DNA]</scope>
</reference>
<dbReference type="Gene3D" id="3.80.10.10">
    <property type="entry name" value="Ribonuclease Inhibitor"/>
    <property type="match status" value="1"/>
</dbReference>
<evidence type="ECO:0000259" key="1">
    <source>
        <dbReference type="PROSITE" id="PS50181"/>
    </source>
</evidence>
<dbReference type="PROSITE" id="PS50181">
    <property type="entry name" value="FBOX"/>
    <property type="match status" value="1"/>
</dbReference>
<dbReference type="OrthoDB" id="26282at2759"/>